<proteinExistence type="predicted"/>
<protein>
    <submittedName>
        <fullName evidence="1">Uncharacterized protein</fullName>
    </submittedName>
</protein>
<name>A0A182XRE7_ANOQN</name>
<keyword evidence="2" id="KW-1185">Reference proteome</keyword>
<sequence>MIHFSFIVNFRDSPLVSKFHRQL</sequence>
<dbReference type="VEuPathDB" id="VectorBase:AQUA014422"/>
<dbReference type="AlphaFoldDB" id="A0A182XRE7"/>
<dbReference type="EnsemblMetazoa" id="AQUA014422-RA">
    <property type="protein sequence ID" value="AQUA014422-PA"/>
    <property type="gene ID" value="AQUA014422"/>
</dbReference>
<evidence type="ECO:0000313" key="2">
    <source>
        <dbReference type="Proteomes" id="UP000076407"/>
    </source>
</evidence>
<accession>A0A182XRE7</accession>
<reference evidence="1" key="1">
    <citation type="submission" date="2020-05" db="UniProtKB">
        <authorList>
            <consortium name="EnsemblMetazoa"/>
        </authorList>
    </citation>
    <scope>IDENTIFICATION</scope>
    <source>
        <strain evidence="1">SANGQUA</strain>
    </source>
</reference>
<evidence type="ECO:0000313" key="1">
    <source>
        <dbReference type="EnsemblMetazoa" id="AQUA014422-PA"/>
    </source>
</evidence>
<dbReference type="Proteomes" id="UP000076407">
    <property type="component" value="Unassembled WGS sequence"/>
</dbReference>
<organism evidence="1 2">
    <name type="scientific">Anopheles quadriannulatus</name>
    <name type="common">Mosquito</name>
    <dbReference type="NCBI Taxonomy" id="34691"/>
    <lineage>
        <taxon>Eukaryota</taxon>
        <taxon>Metazoa</taxon>
        <taxon>Ecdysozoa</taxon>
        <taxon>Arthropoda</taxon>
        <taxon>Hexapoda</taxon>
        <taxon>Insecta</taxon>
        <taxon>Pterygota</taxon>
        <taxon>Neoptera</taxon>
        <taxon>Endopterygota</taxon>
        <taxon>Diptera</taxon>
        <taxon>Nematocera</taxon>
        <taxon>Culicoidea</taxon>
        <taxon>Culicidae</taxon>
        <taxon>Anophelinae</taxon>
        <taxon>Anopheles</taxon>
    </lineage>
</organism>